<protein>
    <submittedName>
        <fullName evidence="2">AsmA family protein</fullName>
    </submittedName>
</protein>
<dbReference type="PANTHER" id="PTHR30441">
    <property type="entry name" value="DUF748 DOMAIN-CONTAINING PROTEIN"/>
    <property type="match status" value="1"/>
</dbReference>
<accession>A0ABP7LPH2</accession>
<evidence type="ECO:0000313" key="3">
    <source>
        <dbReference type="Proteomes" id="UP001500133"/>
    </source>
</evidence>
<comment type="caution">
    <text evidence="2">The sequence shown here is derived from an EMBL/GenBank/DDBJ whole genome shotgun (WGS) entry which is preliminary data.</text>
</comment>
<dbReference type="Proteomes" id="UP001500133">
    <property type="component" value="Unassembled WGS sequence"/>
</dbReference>
<dbReference type="EMBL" id="BAAAZT010000064">
    <property type="protein sequence ID" value="GAA3904381.1"/>
    <property type="molecule type" value="Genomic_DNA"/>
</dbReference>
<organism evidence="2 3">
    <name type="scientific">Halomonas cibimaris</name>
    <dbReference type="NCBI Taxonomy" id="657012"/>
    <lineage>
        <taxon>Bacteria</taxon>
        <taxon>Pseudomonadati</taxon>
        <taxon>Pseudomonadota</taxon>
        <taxon>Gammaproteobacteria</taxon>
        <taxon>Oceanospirillales</taxon>
        <taxon>Halomonadaceae</taxon>
        <taxon>Halomonas</taxon>
    </lineage>
</organism>
<evidence type="ECO:0000313" key="2">
    <source>
        <dbReference type="EMBL" id="GAA3904381.1"/>
    </source>
</evidence>
<name>A0ABP7LPH2_9GAMM</name>
<feature type="domain" description="AsmA" evidence="1">
    <location>
        <begin position="3"/>
        <end position="647"/>
    </location>
</feature>
<dbReference type="Pfam" id="PF05170">
    <property type="entry name" value="AsmA"/>
    <property type="match status" value="1"/>
</dbReference>
<sequence length="761" mass="81949">MRIVLAAVGILGMLAVASVVYVTTFMDPEDFKPRLTAVVEEQTGLDIELDGALAWSFYPRIGVSVEKARAWLDEQDKDTPPFAGVERAEVSVAFAPLLRGEIAVDGLTLDGLRLNLRRNEQGEGNWEPLVQRMAERGEKAEAVLAPASAGPGADAASLDVALSIASVKVNNADLRFRDARHGTLWHVDKLNVTGSNVNPQRSFPLKAALTLSRYESLDAQAMTHPPAASSEIELDTRLTLAPAEHGFVLESPRLATRTRLVPDAEPQALRLEASRIEASLDHQRLVVTDGALKGTLHHPDGWKGGLALALTFAFDGDWGEQVATVNDMRLTGPDELRARGRLTLENWRDALRYDGQLTLKPLSLRPWLKRLGVTPNIRDPDAFSDVSLTSQIDGDAERIRLAPLSLVVDNTTLTGALAADLDGTALDVDLEGDTLNADRYLPAAAAQQAGIEPVRRALAQNAPPALLPQPLLASLALDGRLALGTLTLGGLTFDTPRVALQGRDGSHRLKTLEAGFYGGKLSATGRLDAGQVPLEWALAPRVEGVKLAPLLKTLNEGDARLSGRLDAGGAFTTQGNTREDLLRRLNGKGQAELNDGVIAGVNVSRQLCEAVAAVQERETTRDWNANTRFERADATFTVRDGVVQSDDVLITLPGIDVHGEGQYDPGHRQFDVLASIRLVDTADAACKVNPRLAKLALPVRCEGSLGAEPGDWCRVDQDTLADSVSRLVGDEVGSRIEEKLDEKLGEGAAQELRDGLKRLFD</sequence>
<reference evidence="3" key="1">
    <citation type="journal article" date="2019" name="Int. J. Syst. Evol. Microbiol.">
        <title>The Global Catalogue of Microorganisms (GCM) 10K type strain sequencing project: providing services to taxonomists for standard genome sequencing and annotation.</title>
        <authorList>
            <consortium name="The Broad Institute Genomics Platform"/>
            <consortium name="The Broad Institute Genome Sequencing Center for Infectious Disease"/>
            <person name="Wu L."/>
            <person name="Ma J."/>
        </authorList>
    </citation>
    <scope>NUCLEOTIDE SEQUENCE [LARGE SCALE GENOMIC DNA]</scope>
    <source>
        <strain evidence="3">JCM 16914</strain>
    </source>
</reference>
<dbReference type="PANTHER" id="PTHR30441:SF4">
    <property type="entry name" value="PROTEIN ASMA"/>
    <property type="match status" value="1"/>
</dbReference>
<dbReference type="InterPro" id="IPR052894">
    <property type="entry name" value="AsmA-related"/>
</dbReference>
<dbReference type="InterPro" id="IPR007844">
    <property type="entry name" value="AsmA"/>
</dbReference>
<gene>
    <name evidence="2" type="ORF">GCM10022228_13300</name>
</gene>
<evidence type="ECO:0000259" key="1">
    <source>
        <dbReference type="Pfam" id="PF05170"/>
    </source>
</evidence>
<proteinExistence type="predicted"/>
<keyword evidence="3" id="KW-1185">Reference proteome</keyword>